<keyword evidence="3" id="KW-1185">Reference proteome</keyword>
<feature type="domain" description="RNase III" evidence="1">
    <location>
        <begin position="12"/>
        <end position="136"/>
    </location>
</feature>
<dbReference type="InterPro" id="IPR036389">
    <property type="entry name" value="RNase_III_sf"/>
</dbReference>
<evidence type="ECO:0000313" key="3">
    <source>
        <dbReference type="Proteomes" id="UP000184383"/>
    </source>
</evidence>
<protein>
    <recommendedName>
        <fullName evidence="1">RNase III domain-containing protein</fullName>
    </recommendedName>
</protein>
<reference evidence="3" key="1">
    <citation type="journal article" date="2017" name="Genome Biol.">
        <title>Comparative genomics reveals high biological diversity and specific adaptations in the industrially and medically important fungal genus Aspergillus.</title>
        <authorList>
            <person name="de Vries R.P."/>
            <person name="Riley R."/>
            <person name="Wiebenga A."/>
            <person name="Aguilar-Osorio G."/>
            <person name="Amillis S."/>
            <person name="Uchima C.A."/>
            <person name="Anderluh G."/>
            <person name="Asadollahi M."/>
            <person name="Askin M."/>
            <person name="Barry K."/>
            <person name="Battaglia E."/>
            <person name="Bayram O."/>
            <person name="Benocci T."/>
            <person name="Braus-Stromeyer S.A."/>
            <person name="Caldana C."/>
            <person name="Canovas D."/>
            <person name="Cerqueira G.C."/>
            <person name="Chen F."/>
            <person name="Chen W."/>
            <person name="Choi C."/>
            <person name="Clum A."/>
            <person name="Dos Santos R.A."/>
            <person name="Damasio A.R."/>
            <person name="Diallinas G."/>
            <person name="Emri T."/>
            <person name="Fekete E."/>
            <person name="Flipphi M."/>
            <person name="Freyberg S."/>
            <person name="Gallo A."/>
            <person name="Gournas C."/>
            <person name="Habgood R."/>
            <person name="Hainaut M."/>
            <person name="Harispe M.L."/>
            <person name="Henrissat B."/>
            <person name="Hilden K.S."/>
            <person name="Hope R."/>
            <person name="Hossain A."/>
            <person name="Karabika E."/>
            <person name="Karaffa L."/>
            <person name="Karanyi Z."/>
            <person name="Krasevec N."/>
            <person name="Kuo A."/>
            <person name="Kusch H."/>
            <person name="LaButti K."/>
            <person name="Lagendijk E.L."/>
            <person name="Lapidus A."/>
            <person name="Levasseur A."/>
            <person name="Lindquist E."/>
            <person name="Lipzen A."/>
            <person name="Logrieco A.F."/>
            <person name="MacCabe A."/>
            <person name="Maekelae M.R."/>
            <person name="Malavazi I."/>
            <person name="Melin P."/>
            <person name="Meyer V."/>
            <person name="Mielnichuk N."/>
            <person name="Miskei M."/>
            <person name="Molnar A.P."/>
            <person name="Mule G."/>
            <person name="Ngan C.Y."/>
            <person name="Orejas M."/>
            <person name="Orosz E."/>
            <person name="Ouedraogo J.P."/>
            <person name="Overkamp K.M."/>
            <person name="Park H.-S."/>
            <person name="Perrone G."/>
            <person name="Piumi F."/>
            <person name="Punt P.J."/>
            <person name="Ram A.F."/>
            <person name="Ramon A."/>
            <person name="Rauscher S."/>
            <person name="Record E."/>
            <person name="Riano-Pachon D.M."/>
            <person name="Robert V."/>
            <person name="Roehrig J."/>
            <person name="Ruller R."/>
            <person name="Salamov A."/>
            <person name="Salih N.S."/>
            <person name="Samson R.A."/>
            <person name="Sandor E."/>
            <person name="Sanguinetti M."/>
            <person name="Schuetze T."/>
            <person name="Sepcic K."/>
            <person name="Shelest E."/>
            <person name="Sherlock G."/>
            <person name="Sophianopoulou V."/>
            <person name="Squina F.M."/>
            <person name="Sun H."/>
            <person name="Susca A."/>
            <person name="Todd R.B."/>
            <person name="Tsang A."/>
            <person name="Unkles S.E."/>
            <person name="van de Wiele N."/>
            <person name="van Rossen-Uffink D."/>
            <person name="Oliveira J.V."/>
            <person name="Vesth T.C."/>
            <person name="Visser J."/>
            <person name="Yu J.-H."/>
            <person name="Zhou M."/>
            <person name="Andersen M.R."/>
            <person name="Archer D.B."/>
            <person name="Baker S.E."/>
            <person name="Benoit I."/>
            <person name="Brakhage A.A."/>
            <person name="Braus G.H."/>
            <person name="Fischer R."/>
            <person name="Frisvad J.C."/>
            <person name="Goldman G.H."/>
            <person name="Houbraken J."/>
            <person name="Oakley B."/>
            <person name="Pocsi I."/>
            <person name="Scazzocchio C."/>
            <person name="Seiboth B."/>
            <person name="vanKuyk P.A."/>
            <person name="Wortman J."/>
            <person name="Dyer P.S."/>
            <person name="Grigoriev I.V."/>
        </authorList>
    </citation>
    <scope>NUCLEOTIDE SEQUENCE [LARGE SCALE GENOMIC DNA]</scope>
    <source>
        <strain evidence="3">DTO 134E9</strain>
    </source>
</reference>
<dbReference type="Gene3D" id="1.10.1520.10">
    <property type="entry name" value="Ribonuclease III domain"/>
    <property type="match status" value="1"/>
</dbReference>
<dbReference type="RefSeq" id="XP_040686150.1">
    <property type="nucleotide sequence ID" value="XM_040831406.1"/>
</dbReference>
<dbReference type="AlphaFoldDB" id="A0A1L9RC82"/>
<dbReference type="SUPFAM" id="SSF69065">
    <property type="entry name" value="RNase III domain-like"/>
    <property type="match status" value="1"/>
</dbReference>
<dbReference type="GO" id="GO:0004525">
    <property type="term" value="F:ribonuclease III activity"/>
    <property type="evidence" value="ECO:0007669"/>
    <property type="project" value="InterPro"/>
</dbReference>
<dbReference type="Proteomes" id="UP000184383">
    <property type="component" value="Unassembled WGS sequence"/>
</dbReference>
<evidence type="ECO:0000313" key="2">
    <source>
        <dbReference type="EMBL" id="OJJ32473.1"/>
    </source>
</evidence>
<organism evidence="2 3">
    <name type="scientific">Aspergillus wentii DTO 134E9</name>
    <dbReference type="NCBI Taxonomy" id="1073089"/>
    <lineage>
        <taxon>Eukaryota</taxon>
        <taxon>Fungi</taxon>
        <taxon>Dikarya</taxon>
        <taxon>Ascomycota</taxon>
        <taxon>Pezizomycotina</taxon>
        <taxon>Eurotiomycetes</taxon>
        <taxon>Eurotiomycetidae</taxon>
        <taxon>Eurotiales</taxon>
        <taxon>Aspergillaceae</taxon>
        <taxon>Aspergillus</taxon>
        <taxon>Aspergillus subgen. Cremei</taxon>
    </lineage>
</organism>
<accession>A0A1L9RC82</accession>
<proteinExistence type="predicted"/>
<gene>
    <name evidence="2" type="ORF">ASPWEDRAFT_175750</name>
</gene>
<dbReference type="GO" id="GO:0006396">
    <property type="term" value="P:RNA processing"/>
    <property type="evidence" value="ECO:0007669"/>
    <property type="project" value="InterPro"/>
</dbReference>
<dbReference type="GeneID" id="63747254"/>
<dbReference type="EMBL" id="KV878215">
    <property type="protein sequence ID" value="OJJ32473.1"/>
    <property type="molecule type" value="Genomic_DNA"/>
</dbReference>
<sequence length="156" mass="16899">MSLISGSFADRIHDLEEMVDYEFTNNRFAGESLQTAGSYIPGIPAGPTGNKRLALVGDAVLRLVLTVDEYNRGLSRGAIAQILTTRANNAYLAERGFFQGLERLIFTNRSQGNFVSNGDMSDTVEAILGAVWRTAARISQPCAASCRLLVCLAIKP</sequence>
<evidence type="ECO:0000259" key="1">
    <source>
        <dbReference type="PROSITE" id="PS50142"/>
    </source>
</evidence>
<dbReference type="OrthoDB" id="67027at2759"/>
<dbReference type="VEuPathDB" id="FungiDB:ASPWEDRAFT_175750"/>
<dbReference type="PROSITE" id="PS50142">
    <property type="entry name" value="RNASE_3_2"/>
    <property type="match status" value="1"/>
</dbReference>
<name>A0A1L9RC82_ASPWE</name>
<dbReference type="STRING" id="1073089.A0A1L9RC82"/>
<dbReference type="InterPro" id="IPR000999">
    <property type="entry name" value="RNase_III_dom"/>
</dbReference>